<dbReference type="STRING" id="1797263.A2397_05675"/>
<reference evidence="3 4" key="1">
    <citation type="journal article" date="2016" name="Nat. Commun.">
        <title>Thousands of microbial genomes shed light on interconnected biogeochemical processes in an aquifer system.</title>
        <authorList>
            <person name="Anantharaman K."/>
            <person name="Brown C.T."/>
            <person name="Hug L.A."/>
            <person name="Sharon I."/>
            <person name="Castelle C.J."/>
            <person name="Probst A.J."/>
            <person name="Thomas B.C."/>
            <person name="Singh A."/>
            <person name="Wilkins M.J."/>
            <person name="Karaoz U."/>
            <person name="Brodie E.L."/>
            <person name="Williams K.H."/>
            <person name="Hubbard S.S."/>
            <person name="Banfield J.F."/>
        </authorList>
    </citation>
    <scope>NUCLEOTIDE SEQUENCE [LARGE SCALE GENOMIC DNA]</scope>
</reference>
<evidence type="ECO:0000256" key="1">
    <source>
        <dbReference type="SAM" id="Phobius"/>
    </source>
</evidence>
<dbReference type="InterPro" id="IPR027381">
    <property type="entry name" value="LytR/CpsA/Psr_C"/>
</dbReference>
<organism evidence="3 4">
    <name type="scientific">Candidatus Amesbacteria bacterium RIFOXYB1_FULL_44_23</name>
    <dbReference type="NCBI Taxonomy" id="1797263"/>
    <lineage>
        <taxon>Bacteria</taxon>
        <taxon>Candidatus Amesiibacteriota</taxon>
    </lineage>
</organism>
<name>A0A1F4ZP14_9BACT</name>
<protein>
    <recommendedName>
        <fullName evidence="2">LytR/CpsA/Psr regulator C-terminal domain-containing protein</fullName>
    </recommendedName>
</protein>
<keyword evidence="1" id="KW-0472">Membrane</keyword>
<dbReference type="AlphaFoldDB" id="A0A1F4ZP14"/>
<dbReference type="Pfam" id="PF13399">
    <property type="entry name" value="LytR_C"/>
    <property type="match status" value="1"/>
</dbReference>
<accession>A0A1F4ZP14</accession>
<evidence type="ECO:0000313" key="3">
    <source>
        <dbReference type="EMBL" id="OGD08199.1"/>
    </source>
</evidence>
<evidence type="ECO:0000259" key="2">
    <source>
        <dbReference type="Pfam" id="PF13399"/>
    </source>
</evidence>
<dbReference type="EMBL" id="MEXR01000062">
    <property type="protein sequence ID" value="OGD08199.1"/>
    <property type="molecule type" value="Genomic_DNA"/>
</dbReference>
<feature type="transmembrane region" description="Helical" evidence="1">
    <location>
        <begin position="6"/>
        <end position="28"/>
    </location>
</feature>
<sequence length="271" mass="30404">MGRWIKIVVGSGLVILLIAGLFEIAGSYQRRLWGGKSRFTVVSLGQPTIIYSVDPAFKGVGVKLILPDDLMVDTVDGRGTWKVGVLRPLEKKYGKAWLIDSLENSLGLMITDKLPLTNFWDFLGYGLTTFGIDWEEVKVSETYLEEGTDPDGEKVLGLSMYWWKKVGELFFSANVASEGWQVSVFNSTNTTGLGYKMARVVETAGFKVIRVADTNQKTEKCVIKSNSADRNVWATQLLIKKWSCRWQENKELQEKEIELIVGESFSGWGKP</sequence>
<keyword evidence="1" id="KW-1133">Transmembrane helix</keyword>
<keyword evidence="1" id="KW-0812">Transmembrane</keyword>
<dbReference type="Proteomes" id="UP000176424">
    <property type="component" value="Unassembled WGS sequence"/>
</dbReference>
<gene>
    <name evidence="3" type="ORF">A2397_05675</name>
</gene>
<comment type="caution">
    <text evidence="3">The sequence shown here is derived from an EMBL/GenBank/DDBJ whole genome shotgun (WGS) entry which is preliminary data.</text>
</comment>
<feature type="domain" description="LytR/CpsA/Psr regulator C-terminal" evidence="2">
    <location>
        <begin position="181"/>
        <end position="265"/>
    </location>
</feature>
<proteinExistence type="predicted"/>
<evidence type="ECO:0000313" key="4">
    <source>
        <dbReference type="Proteomes" id="UP000176424"/>
    </source>
</evidence>